<evidence type="ECO:0000313" key="3">
    <source>
        <dbReference type="Proteomes" id="UP000000674"/>
    </source>
</evidence>
<dbReference type="Proteomes" id="UP000000674">
    <property type="component" value="Chromosome"/>
</dbReference>
<dbReference type="RefSeq" id="WP_011696822.1">
    <property type="nucleotide sequence ID" value="NC_008553.1"/>
</dbReference>
<dbReference type="Pfam" id="PF13439">
    <property type="entry name" value="Glyco_transf_4"/>
    <property type="match status" value="1"/>
</dbReference>
<dbReference type="Pfam" id="PF13692">
    <property type="entry name" value="Glyco_trans_1_4"/>
    <property type="match status" value="1"/>
</dbReference>
<reference evidence="2 3" key="1">
    <citation type="submission" date="2006-10" db="EMBL/GenBank/DDBJ databases">
        <title>Complete sequence of Methanosaeta thermophila PT.</title>
        <authorList>
            <consortium name="US DOE Joint Genome Institute"/>
            <person name="Copeland A."/>
            <person name="Lucas S."/>
            <person name="Lapidus A."/>
            <person name="Barry K."/>
            <person name="Detter J.C."/>
            <person name="Glavina del Rio T."/>
            <person name="Hammon N."/>
            <person name="Israni S."/>
            <person name="Pitluck S."/>
            <person name="Chain P."/>
            <person name="Malfatti S."/>
            <person name="Shin M."/>
            <person name="Vergez L."/>
            <person name="Schmutz J."/>
            <person name="Larimer F."/>
            <person name="Land M."/>
            <person name="Hauser L."/>
            <person name="Kyrpides N."/>
            <person name="Kim E."/>
            <person name="Smith K.S."/>
            <person name="Ingram-Smith C."/>
            <person name="Richardson P."/>
        </authorList>
    </citation>
    <scope>NUCLEOTIDE SEQUENCE [LARGE SCALE GENOMIC DNA]</scope>
    <source>
        <strain evidence="3">DSM 6194 / JCM 14653 / NBRC 101360 / PT</strain>
    </source>
</reference>
<dbReference type="SUPFAM" id="SSF53756">
    <property type="entry name" value="UDP-Glycosyltransferase/glycogen phosphorylase"/>
    <property type="match status" value="1"/>
</dbReference>
<dbReference type="Gene3D" id="3.40.50.2000">
    <property type="entry name" value="Glycogen Phosphorylase B"/>
    <property type="match status" value="2"/>
</dbReference>
<keyword evidence="2" id="KW-0808">Transferase</keyword>
<evidence type="ECO:0000313" key="2">
    <source>
        <dbReference type="EMBL" id="ABK15444.1"/>
    </source>
</evidence>
<dbReference type="STRING" id="349307.Mthe_1678"/>
<gene>
    <name evidence="2" type="ordered locus">Mthe_1678</name>
</gene>
<sequence>MKILVIPTTDWIRHPFPNRLNFIFDIIAERHEVQVLHFELSKFRDNSPRWTRCSLLKAGSSKAEDPSVYYITSALSHLRVIRDAARDSDVILSANILPSFMANLTDTPVVFDYLDHLEESASIYYPGSLFGRAVKLGVRAITRYNLRHARAVITVTQELKEYLRNIGVRDVEIIPNGVDTSLLKPIDAGEAKIALGLEGDVIGYVGSLEYWVDLETVVSALPDLDVTLLVVGPSLFTDYGERIKDMAERLGVGERVIFTGAVPYAELGRYISAMDIGLNPLRMMKKNEYAAGGKIFNYLACGRPVLTTRMLSLERLLGDSLYYYDDRESFISQVKRILESPQDQRRYREIAERYDWRALAARYESVLRRAAED</sequence>
<dbReference type="KEGG" id="mtp:Mthe_1678"/>
<dbReference type="PANTHER" id="PTHR12526:SF622">
    <property type="entry name" value="GLYCOSYLTRANSFERASE (GROUP I)"/>
    <property type="match status" value="1"/>
</dbReference>
<feature type="domain" description="Glycosyltransferase subfamily 4-like N-terminal" evidence="1">
    <location>
        <begin position="29"/>
        <end position="181"/>
    </location>
</feature>
<organism evidence="2 3">
    <name type="scientific">Methanothrix thermoacetophila (strain DSM 6194 / JCM 14653 / NBRC 101360 / PT)</name>
    <name type="common">Methanosaeta thermophila</name>
    <dbReference type="NCBI Taxonomy" id="349307"/>
    <lineage>
        <taxon>Archaea</taxon>
        <taxon>Methanobacteriati</taxon>
        <taxon>Methanobacteriota</taxon>
        <taxon>Stenosarchaea group</taxon>
        <taxon>Methanomicrobia</taxon>
        <taxon>Methanotrichales</taxon>
        <taxon>Methanotrichaceae</taxon>
        <taxon>Methanothrix</taxon>
    </lineage>
</organism>
<dbReference type="InterPro" id="IPR028098">
    <property type="entry name" value="Glyco_trans_4-like_N"/>
</dbReference>
<dbReference type="PANTHER" id="PTHR12526">
    <property type="entry name" value="GLYCOSYLTRANSFERASE"/>
    <property type="match status" value="1"/>
</dbReference>
<protein>
    <submittedName>
        <fullName evidence="2">Glycosyl transferase, group 1</fullName>
    </submittedName>
</protein>
<dbReference type="GO" id="GO:0016740">
    <property type="term" value="F:transferase activity"/>
    <property type="evidence" value="ECO:0007669"/>
    <property type="project" value="UniProtKB-KW"/>
</dbReference>
<dbReference type="CAZy" id="GT4">
    <property type="family name" value="Glycosyltransferase Family 4"/>
</dbReference>
<dbReference type="AlphaFoldDB" id="A0B9S0"/>
<dbReference type="EMBL" id="CP000477">
    <property type="protein sequence ID" value="ABK15444.1"/>
    <property type="molecule type" value="Genomic_DNA"/>
</dbReference>
<dbReference type="HOGENOM" id="CLU_061944_0_0_2"/>
<dbReference type="GeneID" id="4463350"/>
<evidence type="ECO:0000259" key="1">
    <source>
        <dbReference type="Pfam" id="PF13439"/>
    </source>
</evidence>
<name>A0B9S0_METTP</name>
<keyword evidence="3" id="KW-1185">Reference proteome</keyword>
<proteinExistence type="predicted"/>
<dbReference type="OrthoDB" id="132546at2157"/>
<accession>A0B9S0</accession>